<dbReference type="Pfam" id="PF00450">
    <property type="entry name" value="Peptidase_S10"/>
    <property type="match status" value="1"/>
</dbReference>
<keyword evidence="2" id="KW-0645">Protease</keyword>
<dbReference type="AlphaFoldDB" id="A0A1D6EP58"/>
<keyword evidence="2" id="KW-0121">Carboxypeptidase</keyword>
<dbReference type="InterPro" id="IPR001563">
    <property type="entry name" value="Peptidase_S10"/>
</dbReference>
<evidence type="ECO:0000256" key="1">
    <source>
        <dbReference type="ARBA" id="ARBA00009431"/>
    </source>
</evidence>
<dbReference type="EMBL" id="CM007648">
    <property type="protein sequence ID" value="ONM21569.1"/>
    <property type="molecule type" value="Genomic_DNA"/>
</dbReference>
<accession>A0A1D6EP58</accession>
<dbReference type="SUPFAM" id="SSF53474">
    <property type="entry name" value="alpha/beta-Hydrolases"/>
    <property type="match status" value="1"/>
</dbReference>
<dbReference type="InterPro" id="IPR029058">
    <property type="entry name" value="AB_hydrolase_fold"/>
</dbReference>
<keyword evidence="2" id="KW-0378">Hydrolase</keyword>
<protein>
    <submittedName>
        <fullName evidence="2">Serine carboxypeptidase-like 19</fullName>
    </submittedName>
</protein>
<dbReference type="Gene3D" id="3.40.50.1820">
    <property type="entry name" value="alpha/beta hydrolase"/>
    <property type="match status" value="1"/>
</dbReference>
<sequence>MRGSMFCGGDLRWWMLAIFFLCTLIAAAEERVVTHLPGFQGPLPFQLRTGYVEVDEDNGVRLFYYFTLSEGSSADDPVMLWLSGGPGCTSFTGLVYQIGPLSFDLDSYMGGLPKLVYRPESWTKVSNIIFLDSPVGAGFSYSVKEQGYNSSDTKAVSHILVFLKKVLSPCSSFNPMCIYILLLNINWNMLVTIITSISKDVEL</sequence>
<dbReference type="GO" id="GO:0004185">
    <property type="term" value="F:serine-type carboxypeptidase activity"/>
    <property type="evidence" value="ECO:0007669"/>
    <property type="project" value="InterPro"/>
</dbReference>
<dbReference type="ExpressionAtlas" id="A0A1D6EP58">
    <property type="expression patterns" value="baseline and differential"/>
</dbReference>
<name>A0A1D6EP58_MAIZE</name>
<dbReference type="PANTHER" id="PTHR11802">
    <property type="entry name" value="SERINE PROTEASE FAMILY S10 SERINE CARBOXYPEPTIDASE"/>
    <property type="match status" value="1"/>
</dbReference>
<comment type="similarity">
    <text evidence="1">Belongs to the peptidase S10 family.</text>
</comment>
<gene>
    <name evidence="2" type="ORF">ZEAMMB73_Zm00001d005627</name>
</gene>
<organism evidence="2">
    <name type="scientific">Zea mays</name>
    <name type="common">Maize</name>
    <dbReference type="NCBI Taxonomy" id="4577"/>
    <lineage>
        <taxon>Eukaryota</taxon>
        <taxon>Viridiplantae</taxon>
        <taxon>Streptophyta</taxon>
        <taxon>Embryophyta</taxon>
        <taxon>Tracheophyta</taxon>
        <taxon>Spermatophyta</taxon>
        <taxon>Magnoliopsida</taxon>
        <taxon>Liliopsida</taxon>
        <taxon>Poales</taxon>
        <taxon>Poaceae</taxon>
        <taxon>PACMAD clade</taxon>
        <taxon>Panicoideae</taxon>
        <taxon>Andropogonodae</taxon>
        <taxon>Andropogoneae</taxon>
        <taxon>Tripsacinae</taxon>
        <taxon>Zea</taxon>
    </lineage>
</organism>
<proteinExistence type="inferred from homology"/>
<reference evidence="2" key="1">
    <citation type="submission" date="2015-12" db="EMBL/GenBank/DDBJ databases">
        <title>Update maize B73 reference genome by single molecule sequencing technologies.</title>
        <authorList>
            <consortium name="Maize Genome Sequencing Project"/>
            <person name="Ware D."/>
        </authorList>
    </citation>
    <scope>NUCLEOTIDE SEQUENCE [LARGE SCALE GENOMIC DNA]</scope>
    <source>
        <tissue evidence="2">Seedling</tissue>
    </source>
</reference>
<dbReference type="GO" id="GO:0006508">
    <property type="term" value="P:proteolysis"/>
    <property type="evidence" value="ECO:0007669"/>
    <property type="project" value="InterPro"/>
</dbReference>
<dbReference type="PANTHER" id="PTHR11802:SF303">
    <property type="entry name" value="SERINE CARBOXYPEPTIDASE 1"/>
    <property type="match status" value="1"/>
</dbReference>
<evidence type="ECO:0000313" key="2">
    <source>
        <dbReference type="EMBL" id="ONM21569.1"/>
    </source>
</evidence>